<comment type="similarity">
    <text evidence="4">Belongs to the FMR1 family.</text>
</comment>
<dbReference type="PANTHER" id="PTHR10603">
    <property type="entry name" value="FRAGILE X MENTAL RETARDATION SYNDROME-RELATED PROTEIN"/>
    <property type="match status" value="1"/>
</dbReference>
<evidence type="ECO:0000256" key="11">
    <source>
        <dbReference type="ARBA" id="ARBA00023018"/>
    </source>
</evidence>
<evidence type="ECO:0000259" key="17">
    <source>
        <dbReference type="PROSITE" id="PS51641"/>
    </source>
</evidence>
<feature type="compositionally biased region" description="Polar residues" evidence="16">
    <location>
        <begin position="639"/>
        <end position="652"/>
    </location>
</feature>
<dbReference type="Gene3D" id="3.30.1370.10">
    <property type="entry name" value="K Homology domain, type 1"/>
    <property type="match status" value="2"/>
</dbReference>
<dbReference type="GO" id="GO:0048513">
    <property type="term" value="P:animal organ development"/>
    <property type="evidence" value="ECO:0007669"/>
    <property type="project" value="TreeGrafter"/>
</dbReference>
<dbReference type="InterPro" id="IPR040148">
    <property type="entry name" value="FMR1"/>
</dbReference>
<keyword evidence="6" id="KW-0678">Repressor</keyword>
<comment type="caution">
    <text evidence="18">The sequence shown here is derived from an EMBL/GenBank/DDBJ whole genome shotgun (WGS) entry which is preliminary data.</text>
</comment>
<dbReference type="FunFam" id="3.30.1370.10:FF:000054">
    <property type="entry name" value="Fragile X mental retardation protein 1"/>
    <property type="match status" value="1"/>
</dbReference>
<dbReference type="InterPro" id="IPR008395">
    <property type="entry name" value="Agenet-like_dom"/>
</dbReference>
<reference evidence="18 19" key="1">
    <citation type="submission" date="2020-04" db="EMBL/GenBank/DDBJ databases">
        <authorList>
            <person name="Alioto T."/>
            <person name="Alioto T."/>
            <person name="Gomez Garrido J."/>
        </authorList>
    </citation>
    <scope>NUCLEOTIDE SEQUENCE [LARGE SCALE GENOMIC DNA]</scope>
</reference>
<accession>A0A8S1DT17</accession>
<evidence type="ECO:0000256" key="12">
    <source>
        <dbReference type="ARBA" id="ARBA00023273"/>
    </source>
</evidence>
<dbReference type="Proteomes" id="UP000494165">
    <property type="component" value="Unassembled WGS sequence"/>
</dbReference>
<feature type="compositionally biased region" description="Basic residues" evidence="16">
    <location>
        <begin position="515"/>
        <end position="528"/>
    </location>
</feature>
<evidence type="ECO:0000256" key="15">
    <source>
        <dbReference type="PROSITE-ProRule" id="PRU00117"/>
    </source>
</evidence>
<dbReference type="PANTHER" id="PTHR10603:SF7">
    <property type="entry name" value="FRAGILE X MESSENGER RIBONUCLEOPROTEIN 1 HOMOLOG"/>
    <property type="match status" value="1"/>
</dbReference>
<evidence type="ECO:0000256" key="9">
    <source>
        <dbReference type="ARBA" id="ARBA00022884"/>
    </source>
</evidence>
<dbReference type="InterPro" id="IPR036612">
    <property type="entry name" value="KH_dom_type_1_sf"/>
</dbReference>
<dbReference type="Gene3D" id="2.30.30.140">
    <property type="match status" value="2"/>
</dbReference>
<dbReference type="GO" id="GO:0005634">
    <property type="term" value="C:nucleus"/>
    <property type="evidence" value="ECO:0007669"/>
    <property type="project" value="TreeGrafter"/>
</dbReference>
<dbReference type="GO" id="GO:0043005">
    <property type="term" value="C:neuron projection"/>
    <property type="evidence" value="ECO:0007669"/>
    <property type="project" value="UniProtKB-SubCell"/>
</dbReference>
<evidence type="ECO:0000256" key="7">
    <source>
        <dbReference type="ARBA" id="ARBA00022737"/>
    </source>
</evidence>
<evidence type="ECO:0000256" key="8">
    <source>
        <dbReference type="ARBA" id="ARBA00022845"/>
    </source>
</evidence>
<evidence type="ECO:0000256" key="13">
    <source>
        <dbReference type="ARBA" id="ARBA00023274"/>
    </source>
</evidence>
<comment type="subcellular location">
    <subcellularLocation>
        <location evidence="3">Cell projection</location>
        <location evidence="3">Neuron projection</location>
    </subcellularLocation>
    <subcellularLocation>
        <location evidence="1">Cytoplasm</location>
        <location evidence="1">Stress granule</location>
    </subcellularLocation>
    <subcellularLocation>
        <location evidence="2">Perikaryon</location>
    </subcellularLocation>
    <subcellularLocation>
        <location evidence="14">Synapse</location>
    </subcellularLocation>
</comment>
<keyword evidence="10" id="KW-0524">Neurogenesis</keyword>
<feature type="compositionally biased region" description="Polar residues" evidence="16">
    <location>
        <begin position="622"/>
        <end position="632"/>
    </location>
</feature>
<dbReference type="GO" id="GO:0051028">
    <property type="term" value="P:mRNA transport"/>
    <property type="evidence" value="ECO:0007669"/>
    <property type="project" value="TreeGrafter"/>
</dbReference>
<feature type="compositionally biased region" description="Basic and acidic residues" evidence="16">
    <location>
        <begin position="449"/>
        <end position="468"/>
    </location>
</feature>
<name>A0A8S1DT17_9INSE</name>
<dbReference type="GO" id="GO:0007399">
    <property type="term" value="P:nervous system development"/>
    <property type="evidence" value="ECO:0007669"/>
    <property type="project" value="UniProtKB-KW"/>
</dbReference>
<dbReference type="PROSITE" id="PS51641">
    <property type="entry name" value="AGENET_LIKE"/>
    <property type="match status" value="2"/>
</dbReference>
<dbReference type="Pfam" id="PF17904">
    <property type="entry name" value="KH_9"/>
    <property type="match status" value="1"/>
</dbReference>
<evidence type="ECO:0000313" key="19">
    <source>
        <dbReference type="Proteomes" id="UP000494165"/>
    </source>
</evidence>
<dbReference type="GO" id="GO:0099577">
    <property type="term" value="P:regulation of translation at presynapse, modulating synaptic transmission"/>
    <property type="evidence" value="ECO:0007669"/>
    <property type="project" value="TreeGrafter"/>
</dbReference>
<dbReference type="GO" id="GO:1990904">
    <property type="term" value="C:ribonucleoprotein complex"/>
    <property type="evidence" value="ECO:0007669"/>
    <property type="project" value="UniProtKB-KW"/>
</dbReference>
<dbReference type="GO" id="GO:0045182">
    <property type="term" value="F:translation regulator activity"/>
    <property type="evidence" value="ECO:0007669"/>
    <property type="project" value="TreeGrafter"/>
</dbReference>
<proteinExistence type="inferred from homology"/>
<dbReference type="Pfam" id="PF00013">
    <property type="entry name" value="KH_1"/>
    <property type="match status" value="2"/>
</dbReference>
<evidence type="ECO:0000256" key="5">
    <source>
        <dbReference type="ARBA" id="ARBA00022490"/>
    </source>
</evidence>
<dbReference type="InterPro" id="IPR004087">
    <property type="entry name" value="KH_dom"/>
</dbReference>
<feature type="compositionally biased region" description="Polar residues" evidence="16">
    <location>
        <begin position="552"/>
        <end position="562"/>
    </location>
</feature>
<gene>
    <name evidence="18" type="ORF">CLODIP_2_CD02785</name>
</gene>
<dbReference type="InterPro" id="IPR040472">
    <property type="entry name" value="FMRP_KH0"/>
</dbReference>
<dbReference type="EMBL" id="CADEPI010000332">
    <property type="protein sequence ID" value="CAB3383961.1"/>
    <property type="molecule type" value="Genomic_DNA"/>
</dbReference>
<dbReference type="GO" id="GO:0043488">
    <property type="term" value="P:regulation of mRNA stability"/>
    <property type="evidence" value="ECO:0007669"/>
    <property type="project" value="TreeGrafter"/>
</dbReference>
<organism evidence="18 19">
    <name type="scientific">Cloeon dipterum</name>
    <dbReference type="NCBI Taxonomy" id="197152"/>
    <lineage>
        <taxon>Eukaryota</taxon>
        <taxon>Metazoa</taxon>
        <taxon>Ecdysozoa</taxon>
        <taxon>Arthropoda</taxon>
        <taxon>Hexapoda</taxon>
        <taxon>Insecta</taxon>
        <taxon>Pterygota</taxon>
        <taxon>Palaeoptera</taxon>
        <taxon>Ephemeroptera</taxon>
        <taxon>Pisciforma</taxon>
        <taxon>Baetidae</taxon>
        <taxon>Cloeon</taxon>
    </lineage>
</organism>
<keyword evidence="12" id="KW-0966">Cell projection</keyword>
<feature type="compositionally biased region" description="Basic and acidic residues" evidence="16">
    <location>
        <begin position="399"/>
        <end position="409"/>
    </location>
</feature>
<dbReference type="InterPro" id="IPR041560">
    <property type="entry name" value="Tudor_FRM1"/>
</dbReference>
<dbReference type="CDD" id="cd22427">
    <property type="entry name" value="KH_I_FMR1_FXR_rpt3"/>
    <property type="match status" value="1"/>
</dbReference>
<feature type="region of interest" description="Disordered" evidence="16">
    <location>
        <begin position="399"/>
        <end position="652"/>
    </location>
</feature>
<keyword evidence="5" id="KW-0963">Cytoplasm</keyword>
<evidence type="ECO:0000313" key="18">
    <source>
        <dbReference type="EMBL" id="CAB3383961.1"/>
    </source>
</evidence>
<feature type="compositionally biased region" description="Polar residues" evidence="16">
    <location>
        <begin position="500"/>
        <end position="511"/>
    </location>
</feature>
<dbReference type="GO" id="GO:0098793">
    <property type="term" value="C:presynapse"/>
    <property type="evidence" value="ECO:0007669"/>
    <property type="project" value="GOC"/>
</dbReference>
<evidence type="ECO:0000256" key="1">
    <source>
        <dbReference type="ARBA" id="ARBA00004210"/>
    </source>
</evidence>
<dbReference type="Pfam" id="PF05641">
    <property type="entry name" value="Agenet"/>
    <property type="match status" value="1"/>
</dbReference>
<keyword evidence="11" id="KW-0770">Synapse</keyword>
<evidence type="ECO:0000256" key="14">
    <source>
        <dbReference type="ARBA" id="ARBA00034103"/>
    </source>
</evidence>
<dbReference type="InterPro" id="IPR004088">
    <property type="entry name" value="KH_dom_type_1"/>
</dbReference>
<feature type="domain" description="Agenet-like" evidence="17">
    <location>
        <begin position="69"/>
        <end position="120"/>
    </location>
</feature>
<evidence type="ECO:0000256" key="2">
    <source>
        <dbReference type="ARBA" id="ARBA00004484"/>
    </source>
</evidence>
<dbReference type="GO" id="GO:0003730">
    <property type="term" value="F:mRNA 3'-UTR binding"/>
    <property type="evidence" value="ECO:0007669"/>
    <property type="project" value="TreeGrafter"/>
</dbReference>
<dbReference type="FunFam" id="2.30.30.140:FF:000103">
    <property type="entry name" value="Fmr1, isoform J"/>
    <property type="match status" value="1"/>
</dbReference>
<evidence type="ECO:0000256" key="10">
    <source>
        <dbReference type="ARBA" id="ARBA00022902"/>
    </source>
</evidence>
<dbReference type="GO" id="GO:0043204">
    <property type="term" value="C:perikaryon"/>
    <property type="evidence" value="ECO:0007669"/>
    <property type="project" value="UniProtKB-SubCell"/>
</dbReference>
<protein>
    <recommendedName>
        <fullName evidence="17">Agenet-like domain-containing protein</fullName>
    </recommendedName>
</protein>
<evidence type="ECO:0000256" key="4">
    <source>
        <dbReference type="ARBA" id="ARBA00006633"/>
    </source>
</evidence>
<sequence length="652" mass="71972">MEDAEVEVLGDNGAYYKARVTDVFEEEVKVSFENDWQPESKFPFSQVRLPPPPRPEGAARPEFLEGQEAEVFSCSQTEEECGWWKVVIKMMKGGFIVVEYAGWGDSAYTEIVNEEDLRPRNPNPPIDSNTFHKFEIPVPEELREDAKMESAHSEFLKVIKAASVRFIPESGVLRVISRNDSSQRLSSMVQDMHFRNLSQRVLLLRRMEESARQLASTKQHEKATFNDEFSVREDLMGLAIGAHGVNIQQARKLPGITNIELEENTCTFRICGENRECVRKARNMLEYGEESIKVPRLLVGKVIGKSGRIIQEIVDKSGVVRVKIEGDNEPQPSQPREEGQVPFVFVGTVESIANAKVLLEYHLSHLKDLEKLRQEKLNIEQQLNCLQLYPQTRSFRRGFEQDRSDDRSLRGGFSGSIPGRGGRGRGMRGGRGDASLRGGRAPSGPSKSHLNDHPADSREHYSDRGRRGMRDRRQRVNDEEESVLDQKQPSTGGPGAADSNKITDSAGSSIDNAKARQRQSSRGKRGSQRGRGDSRRGGLNMGMAAAAPIGNNDKQGVMTETCSWADAVPDTGRVENWEPGSQPAPGNSFAGNATQPPIKGSKPPPPKTQRPARGKLPAKSASPVSGASQGTVQEAVVPQQKTPSPSLTNGSS</sequence>
<dbReference type="CDD" id="cd20402">
    <property type="entry name" value="Tudor_Agenet_FMRP-like_rpt1"/>
    <property type="match status" value="1"/>
</dbReference>
<keyword evidence="13" id="KW-0687">Ribonucleoprotein</keyword>
<dbReference type="SUPFAM" id="SSF54791">
    <property type="entry name" value="Eukaryotic type KH-domain (KH-domain type I)"/>
    <property type="match status" value="2"/>
</dbReference>
<evidence type="ECO:0000256" key="3">
    <source>
        <dbReference type="ARBA" id="ARBA00004487"/>
    </source>
</evidence>
<feature type="compositionally biased region" description="Gly residues" evidence="16">
    <location>
        <begin position="412"/>
        <end position="421"/>
    </location>
</feature>
<dbReference type="CDD" id="cd22425">
    <property type="entry name" value="KH_I_FMR1_FXR_rpt1"/>
    <property type="match status" value="1"/>
</dbReference>
<keyword evidence="19" id="KW-1185">Reference proteome</keyword>
<feature type="domain" description="Agenet-like" evidence="17">
    <location>
        <begin position="4"/>
        <end position="50"/>
    </location>
</feature>
<dbReference type="GO" id="GO:0048170">
    <property type="term" value="P:positive regulation of long-term neuronal synaptic plasticity"/>
    <property type="evidence" value="ECO:0007669"/>
    <property type="project" value="TreeGrafter"/>
</dbReference>
<dbReference type="GO" id="GO:0045727">
    <property type="term" value="P:positive regulation of translation"/>
    <property type="evidence" value="ECO:0007669"/>
    <property type="project" value="TreeGrafter"/>
</dbReference>
<dbReference type="SMART" id="SM00322">
    <property type="entry name" value="KH"/>
    <property type="match status" value="2"/>
</dbReference>
<dbReference type="GO" id="GO:0010494">
    <property type="term" value="C:cytoplasmic stress granule"/>
    <property type="evidence" value="ECO:0007669"/>
    <property type="project" value="UniProtKB-SubCell"/>
</dbReference>
<dbReference type="Pfam" id="PF18336">
    <property type="entry name" value="Tudor_FRX1"/>
    <property type="match status" value="1"/>
</dbReference>
<evidence type="ECO:0000256" key="16">
    <source>
        <dbReference type="SAM" id="MobiDB-lite"/>
    </source>
</evidence>
<keyword evidence="7" id="KW-0677">Repeat</keyword>
<evidence type="ECO:0000256" key="6">
    <source>
        <dbReference type="ARBA" id="ARBA00022491"/>
    </source>
</evidence>
<keyword evidence="9 15" id="KW-0694">RNA-binding</keyword>
<dbReference type="PROSITE" id="PS50084">
    <property type="entry name" value="KH_TYPE_1"/>
    <property type="match status" value="2"/>
</dbReference>
<dbReference type="AlphaFoldDB" id="A0A8S1DT17"/>
<dbReference type="FunFam" id="3.30.1370.10:FF:000004">
    <property type="entry name" value="Fragile X mental retardation 1, isoform CRA_e"/>
    <property type="match status" value="1"/>
</dbReference>
<keyword evidence="8" id="KW-0810">Translation regulation</keyword>
<dbReference type="OrthoDB" id="424249at2759"/>